<reference evidence="1 2" key="1">
    <citation type="journal article" date="2022" name="Nat. Ecol. Evol.">
        <title>A masculinizing supergene underlies an exaggerated male reproductive morph in a spider.</title>
        <authorList>
            <person name="Hendrickx F."/>
            <person name="De Corte Z."/>
            <person name="Sonet G."/>
            <person name="Van Belleghem S.M."/>
            <person name="Kostlbacher S."/>
            <person name="Vangestel C."/>
        </authorList>
    </citation>
    <scope>NUCLEOTIDE SEQUENCE [LARGE SCALE GENOMIC DNA]</scope>
    <source>
        <strain evidence="1">W744_W776</strain>
    </source>
</reference>
<comment type="caution">
    <text evidence="1">The sequence shown here is derived from an EMBL/GenBank/DDBJ whole genome shotgun (WGS) entry which is preliminary data.</text>
</comment>
<dbReference type="AlphaFoldDB" id="A0AAV6USN2"/>
<evidence type="ECO:0000313" key="2">
    <source>
        <dbReference type="Proteomes" id="UP000827092"/>
    </source>
</evidence>
<dbReference type="Proteomes" id="UP000827092">
    <property type="component" value="Unassembled WGS sequence"/>
</dbReference>
<accession>A0AAV6USN2</accession>
<evidence type="ECO:0000313" key="1">
    <source>
        <dbReference type="EMBL" id="KAG8186748.1"/>
    </source>
</evidence>
<sequence length="67" mass="7723">MEVATAGVAVVWCSGHQASQLCCRHEFECELDIWSWADQVFRLSWVYEQVPNLLETLFVELDLVSSF</sequence>
<protein>
    <submittedName>
        <fullName evidence="1">Uncharacterized protein</fullName>
    </submittedName>
</protein>
<keyword evidence="2" id="KW-1185">Reference proteome</keyword>
<name>A0AAV6USN2_9ARAC</name>
<dbReference type="EMBL" id="JAFNEN010000291">
    <property type="protein sequence ID" value="KAG8186748.1"/>
    <property type="molecule type" value="Genomic_DNA"/>
</dbReference>
<proteinExistence type="predicted"/>
<gene>
    <name evidence="1" type="ORF">JTE90_027648</name>
</gene>
<organism evidence="1 2">
    <name type="scientific">Oedothorax gibbosus</name>
    <dbReference type="NCBI Taxonomy" id="931172"/>
    <lineage>
        <taxon>Eukaryota</taxon>
        <taxon>Metazoa</taxon>
        <taxon>Ecdysozoa</taxon>
        <taxon>Arthropoda</taxon>
        <taxon>Chelicerata</taxon>
        <taxon>Arachnida</taxon>
        <taxon>Araneae</taxon>
        <taxon>Araneomorphae</taxon>
        <taxon>Entelegynae</taxon>
        <taxon>Araneoidea</taxon>
        <taxon>Linyphiidae</taxon>
        <taxon>Erigoninae</taxon>
        <taxon>Oedothorax</taxon>
    </lineage>
</organism>